<feature type="domain" description="Glycosyl transferase family 1" evidence="1">
    <location>
        <begin position="239"/>
        <end position="362"/>
    </location>
</feature>
<evidence type="ECO:0008006" key="5">
    <source>
        <dbReference type="Google" id="ProtNLM"/>
    </source>
</evidence>
<protein>
    <recommendedName>
        <fullName evidence="5">Glycosyltransferase subfamily 4-like N-terminal domain-containing protein</fullName>
    </recommendedName>
</protein>
<organism evidence="3 4">
    <name type="scientific">Candidatus Yonathbacteria bacterium CG_4_10_14_0_8_um_filter_43_17</name>
    <dbReference type="NCBI Taxonomy" id="1975099"/>
    <lineage>
        <taxon>Bacteria</taxon>
        <taxon>Candidatus Yonathiibacteriota</taxon>
    </lineage>
</organism>
<dbReference type="Pfam" id="PF00534">
    <property type="entry name" value="Glycos_transf_1"/>
    <property type="match status" value="1"/>
</dbReference>
<sequence length="397" mass="45873">MNILIIGTTDILGGAAKISWDIKAELEKRGDKVSMFVADKRSSDSNVRVIPRQKWRKYLGFLFATDDLISSDWILGTLEYKNAEIVHCHNLHGRYFNLSTLQKMSLEKPVVWTLHDEWAITPHCVCTLEGGKMWNGLFVCPNKNTPPRLLWDNTRYLSWRKNSIYKKSKLHIVTPSQWLKERVEKTILKLQDIRLIHNGIDTNIFRTSDKIIARQKLNLPFDKKIILFLADDAKDNIWKGWGYTKQVIDEYKNNDKILFLSVGNSAPRQDEGNVRYLPRIEKKEDVALYYSASDILLFTSVAENFPLVILEAMACGLPIVSFAVGGVEEVVTHKKNGYISVYRDTESLFKGMKYVLSLNKDELNNISRSSVEKIHNYFKKDLMISKYLALYEELAKR</sequence>
<accession>A0A2M7Q754</accession>
<dbReference type="Pfam" id="PF13439">
    <property type="entry name" value="Glyco_transf_4"/>
    <property type="match status" value="1"/>
</dbReference>
<dbReference type="PANTHER" id="PTHR12526">
    <property type="entry name" value="GLYCOSYLTRANSFERASE"/>
    <property type="match status" value="1"/>
</dbReference>
<dbReference type="Proteomes" id="UP000230732">
    <property type="component" value="Unassembled WGS sequence"/>
</dbReference>
<name>A0A2M7Q754_9BACT</name>
<dbReference type="InterPro" id="IPR028098">
    <property type="entry name" value="Glyco_trans_4-like_N"/>
</dbReference>
<feature type="domain" description="Glycosyltransferase subfamily 4-like N-terminal" evidence="2">
    <location>
        <begin position="13"/>
        <end position="203"/>
    </location>
</feature>
<dbReference type="SUPFAM" id="SSF53756">
    <property type="entry name" value="UDP-Glycosyltransferase/glycogen phosphorylase"/>
    <property type="match status" value="1"/>
</dbReference>
<dbReference type="InterPro" id="IPR001296">
    <property type="entry name" value="Glyco_trans_1"/>
</dbReference>
<evidence type="ECO:0000259" key="2">
    <source>
        <dbReference type="Pfam" id="PF13439"/>
    </source>
</evidence>
<dbReference type="PANTHER" id="PTHR12526:SF637">
    <property type="entry name" value="GLYCOSYLTRANSFERASE EPSF-RELATED"/>
    <property type="match status" value="1"/>
</dbReference>
<dbReference type="EMBL" id="PFKX01000005">
    <property type="protein sequence ID" value="PIY58804.1"/>
    <property type="molecule type" value="Genomic_DNA"/>
</dbReference>
<reference evidence="4" key="1">
    <citation type="submission" date="2017-09" db="EMBL/GenBank/DDBJ databases">
        <title>Depth-based differentiation of microbial function through sediment-hosted aquifers and enrichment of novel symbionts in the deep terrestrial subsurface.</title>
        <authorList>
            <person name="Probst A.J."/>
            <person name="Ladd B."/>
            <person name="Jarett J.K."/>
            <person name="Geller-Mcgrath D.E."/>
            <person name="Sieber C.M.K."/>
            <person name="Emerson J.B."/>
            <person name="Anantharaman K."/>
            <person name="Thomas B.C."/>
            <person name="Malmstrom R."/>
            <person name="Stieglmeier M."/>
            <person name="Klingl A."/>
            <person name="Woyke T."/>
            <person name="Ryan C.M."/>
            <person name="Banfield J.F."/>
        </authorList>
    </citation>
    <scope>NUCLEOTIDE SEQUENCE [LARGE SCALE GENOMIC DNA]</scope>
</reference>
<gene>
    <name evidence="3" type="ORF">COY98_00205</name>
</gene>
<proteinExistence type="predicted"/>
<dbReference type="Gene3D" id="3.40.50.2000">
    <property type="entry name" value="Glycogen Phosphorylase B"/>
    <property type="match status" value="2"/>
</dbReference>
<evidence type="ECO:0000313" key="3">
    <source>
        <dbReference type="EMBL" id="PIY58804.1"/>
    </source>
</evidence>
<evidence type="ECO:0000259" key="1">
    <source>
        <dbReference type="Pfam" id="PF00534"/>
    </source>
</evidence>
<evidence type="ECO:0000313" key="4">
    <source>
        <dbReference type="Proteomes" id="UP000230732"/>
    </source>
</evidence>
<comment type="caution">
    <text evidence="3">The sequence shown here is derived from an EMBL/GenBank/DDBJ whole genome shotgun (WGS) entry which is preliminary data.</text>
</comment>
<dbReference type="GO" id="GO:0016757">
    <property type="term" value="F:glycosyltransferase activity"/>
    <property type="evidence" value="ECO:0007669"/>
    <property type="project" value="InterPro"/>
</dbReference>
<dbReference type="AlphaFoldDB" id="A0A2M7Q754"/>